<gene>
    <name evidence="2" type="ORF">COEREDRAFT_81000</name>
</gene>
<dbReference type="OrthoDB" id="5353095at2759"/>
<dbReference type="PANTHER" id="PTHR22896">
    <property type="entry name" value="CDK5 AND ABL1 ENZYME SUBSTRATE 1"/>
    <property type="match status" value="1"/>
</dbReference>
<dbReference type="STRING" id="763665.A0A2G5BD39"/>
<evidence type="ECO:0000313" key="3">
    <source>
        <dbReference type="Proteomes" id="UP000242474"/>
    </source>
</evidence>
<organism evidence="2 3">
    <name type="scientific">Coemansia reversa (strain ATCC 12441 / NRRL 1564)</name>
    <dbReference type="NCBI Taxonomy" id="763665"/>
    <lineage>
        <taxon>Eukaryota</taxon>
        <taxon>Fungi</taxon>
        <taxon>Fungi incertae sedis</taxon>
        <taxon>Zoopagomycota</taxon>
        <taxon>Kickxellomycotina</taxon>
        <taxon>Kickxellomycetes</taxon>
        <taxon>Kickxellales</taxon>
        <taxon>Kickxellaceae</taxon>
        <taxon>Coemansia</taxon>
    </lineage>
</organism>
<evidence type="ECO:0000313" key="2">
    <source>
        <dbReference type="EMBL" id="PIA16627.1"/>
    </source>
</evidence>
<dbReference type="AlphaFoldDB" id="A0A2G5BD39"/>
<dbReference type="Proteomes" id="UP000242474">
    <property type="component" value="Unassembled WGS sequence"/>
</dbReference>
<dbReference type="GO" id="GO:0051726">
    <property type="term" value="P:regulation of cell cycle"/>
    <property type="evidence" value="ECO:0007669"/>
    <property type="project" value="InterPro"/>
</dbReference>
<dbReference type="Pfam" id="PF00134">
    <property type="entry name" value="Cyclin_N"/>
    <property type="match status" value="1"/>
</dbReference>
<reference evidence="2 3" key="1">
    <citation type="journal article" date="2015" name="Genome Biol. Evol.">
        <title>Phylogenomic analyses indicate that early fungi evolved digesting cell walls of algal ancestors of land plants.</title>
        <authorList>
            <person name="Chang Y."/>
            <person name="Wang S."/>
            <person name="Sekimoto S."/>
            <person name="Aerts A.L."/>
            <person name="Choi C."/>
            <person name="Clum A."/>
            <person name="LaButti K.M."/>
            <person name="Lindquist E.A."/>
            <person name="Yee Ngan C."/>
            <person name="Ohm R.A."/>
            <person name="Salamov A.A."/>
            <person name="Grigoriev I.V."/>
            <person name="Spatafora J.W."/>
            <person name="Berbee M.L."/>
        </authorList>
    </citation>
    <scope>NUCLEOTIDE SEQUENCE [LARGE SCALE GENOMIC DNA]</scope>
    <source>
        <strain evidence="2 3">NRRL 1564</strain>
    </source>
</reference>
<accession>A0A2G5BD39</accession>
<feature type="non-terminal residue" evidence="2">
    <location>
        <position position="375"/>
    </location>
</feature>
<dbReference type="InterPro" id="IPR006671">
    <property type="entry name" value="Cyclin_N"/>
</dbReference>
<dbReference type="InterPro" id="IPR012388">
    <property type="entry name" value="CABLES1/2"/>
</dbReference>
<dbReference type="SUPFAM" id="SSF47954">
    <property type="entry name" value="Cyclin-like"/>
    <property type="match status" value="1"/>
</dbReference>
<dbReference type="InterPro" id="IPR036915">
    <property type="entry name" value="Cyclin-like_sf"/>
</dbReference>
<dbReference type="PANTHER" id="PTHR22896:SF0">
    <property type="entry name" value="CYCLIN N-TERMINAL DOMAIN-CONTAINING PROTEIN"/>
    <property type="match status" value="1"/>
</dbReference>
<proteinExistence type="predicted"/>
<sequence>MEASRSGTSLENILRRRNERAVQFLSSITTSNATIDSRSWPTCNIGHVGNDLLEARTETYNKDGLNYRDAAAGQVLDIIVQPHMRNNSQTEPHETSFEPYQNKIDIQATMSRGACGNSVNGEHQSTGIVRPIESKYPRKMSQAMVDHSDTCAETEHHDSILEKLTPTFPTGFSPIKPFIGKGDDRTHRHGAGAANNWDQTVAASVTRKDQSFAYLLYPLHTLTSDAEHESGETNGDIYKAGVLDDPSLQRGLHRAVAGLTEYMGTIFDNVRADDQRQETPDRTREGHSDIVAAGPTFEQIRRLRAHMLRITREQDLELSTAAIGWVYFEKLILKGHVVKDNRKLVAAVCLLLALKINESREVSISRSLQAIQRRF</sequence>
<evidence type="ECO:0000259" key="1">
    <source>
        <dbReference type="Pfam" id="PF00134"/>
    </source>
</evidence>
<feature type="domain" description="Cyclin N-terminal" evidence="1">
    <location>
        <begin position="303"/>
        <end position="365"/>
    </location>
</feature>
<dbReference type="EMBL" id="KZ303498">
    <property type="protein sequence ID" value="PIA16627.1"/>
    <property type="molecule type" value="Genomic_DNA"/>
</dbReference>
<protein>
    <recommendedName>
        <fullName evidence="1">Cyclin N-terminal domain-containing protein</fullName>
    </recommendedName>
</protein>
<keyword evidence="3" id="KW-1185">Reference proteome</keyword>
<dbReference type="Gene3D" id="1.10.472.10">
    <property type="entry name" value="Cyclin-like"/>
    <property type="match status" value="1"/>
</dbReference>
<name>A0A2G5BD39_COERN</name>